<dbReference type="RefSeq" id="WP_230503298.1">
    <property type="nucleotide sequence ID" value="NZ_CAKJTJ010000024.1"/>
</dbReference>
<sequence>MSRGKGFQHKKKGHEPKIDVQPAVKKVLEKVEYAIEPVATAEEPPVTNKAEKDRS</sequence>
<reference evidence="2 3" key="1">
    <citation type="submission" date="2021-10" db="EMBL/GenBank/DDBJ databases">
        <authorList>
            <person name="Criscuolo A."/>
        </authorList>
    </citation>
    <scope>NUCLEOTIDE SEQUENCE [LARGE SCALE GENOMIC DNA]</scope>
    <source>
        <strain evidence="3">CIP 111883</strain>
    </source>
</reference>
<proteinExistence type="predicted"/>
<dbReference type="Proteomes" id="UP000789833">
    <property type="component" value="Unassembled WGS sequence"/>
</dbReference>
<dbReference type="EMBL" id="CAKJTJ010000024">
    <property type="protein sequence ID" value="CAG9622608.1"/>
    <property type="molecule type" value="Genomic_DNA"/>
</dbReference>
<keyword evidence="3" id="KW-1185">Reference proteome</keyword>
<protein>
    <submittedName>
        <fullName evidence="2">Uncharacterized protein</fullName>
    </submittedName>
</protein>
<feature type="region of interest" description="Disordered" evidence="1">
    <location>
        <begin position="1"/>
        <end position="21"/>
    </location>
</feature>
<evidence type="ECO:0000313" key="3">
    <source>
        <dbReference type="Proteomes" id="UP000789833"/>
    </source>
</evidence>
<name>A0ABM8YRM7_9BACI</name>
<organism evidence="2 3">
    <name type="scientific">Sutcliffiella rhizosphaerae</name>
    <dbReference type="NCBI Taxonomy" id="2880967"/>
    <lineage>
        <taxon>Bacteria</taxon>
        <taxon>Bacillati</taxon>
        <taxon>Bacillota</taxon>
        <taxon>Bacilli</taxon>
        <taxon>Bacillales</taxon>
        <taxon>Bacillaceae</taxon>
        <taxon>Sutcliffiella</taxon>
    </lineage>
</organism>
<accession>A0ABM8YRM7</accession>
<gene>
    <name evidence="2" type="ORF">BACCIP111883_03399</name>
</gene>
<evidence type="ECO:0000313" key="2">
    <source>
        <dbReference type="EMBL" id="CAG9622608.1"/>
    </source>
</evidence>
<comment type="caution">
    <text evidence="2">The sequence shown here is derived from an EMBL/GenBank/DDBJ whole genome shotgun (WGS) entry which is preliminary data.</text>
</comment>
<evidence type="ECO:0000256" key="1">
    <source>
        <dbReference type="SAM" id="MobiDB-lite"/>
    </source>
</evidence>
<feature type="compositionally biased region" description="Basic residues" evidence="1">
    <location>
        <begin position="1"/>
        <end position="14"/>
    </location>
</feature>